<feature type="non-terminal residue" evidence="2">
    <location>
        <position position="1"/>
    </location>
</feature>
<accession>X0VIV9</accession>
<evidence type="ECO:0000313" key="2">
    <source>
        <dbReference type="EMBL" id="GAG11137.1"/>
    </source>
</evidence>
<evidence type="ECO:0000256" key="1">
    <source>
        <dbReference type="SAM" id="MobiDB-lite"/>
    </source>
</evidence>
<dbReference type="AlphaFoldDB" id="X0VIV9"/>
<organism evidence="2">
    <name type="scientific">marine sediment metagenome</name>
    <dbReference type="NCBI Taxonomy" id="412755"/>
    <lineage>
        <taxon>unclassified sequences</taxon>
        <taxon>metagenomes</taxon>
        <taxon>ecological metagenomes</taxon>
    </lineage>
</organism>
<protein>
    <submittedName>
        <fullName evidence="2">Uncharacterized protein</fullName>
    </submittedName>
</protein>
<feature type="compositionally biased region" description="Gly residues" evidence="1">
    <location>
        <begin position="102"/>
        <end position="115"/>
    </location>
</feature>
<feature type="region of interest" description="Disordered" evidence="1">
    <location>
        <begin position="97"/>
        <end position="152"/>
    </location>
</feature>
<dbReference type="EMBL" id="BARS01020765">
    <property type="protein sequence ID" value="GAG11137.1"/>
    <property type="molecule type" value="Genomic_DNA"/>
</dbReference>
<comment type="caution">
    <text evidence="2">The sequence shown here is derived from an EMBL/GenBank/DDBJ whole genome shotgun (WGS) entry which is preliminary data.</text>
</comment>
<gene>
    <name evidence="2" type="ORF">S01H1_33444</name>
</gene>
<proteinExistence type="predicted"/>
<name>X0VIV9_9ZZZZ</name>
<sequence length="152" mass="15277">AGEKATETSRADLAETALRNVVGVDKLKDALGAAGVKPELISQAAILLQPQVKVEMANGTPTVSVLDESGGQMFAEGGGNATLADLATSFTAANAHFVPPSGDGGSGQHKGGAGSDGITQAALLADPNKHNEWMQGFPPGESGAAFAKLPRK</sequence>
<reference evidence="2" key="1">
    <citation type="journal article" date="2014" name="Front. Microbiol.">
        <title>High frequency of phylogenetically diverse reductive dehalogenase-homologous genes in deep subseafloor sedimentary metagenomes.</title>
        <authorList>
            <person name="Kawai M."/>
            <person name="Futagami T."/>
            <person name="Toyoda A."/>
            <person name="Takaki Y."/>
            <person name="Nishi S."/>
            <person name="Hori S."/>
            <person name="Arai W."/>
            <person name="Tsubouchi T."/>
            <person name="Morono Y."/>
            <person name="Uchiyama I."/>
            <person name="Ito T."/>
            <person name="Fujiyama A."/>
            <person name="Inagaki F."/>
            <person name="Takami H."/>
        </authorList>
    </citation>
    <scope>NUCLEOTIDE SEQUENCE</scope>
    <source>
        <strain evidence="2">Expedition CK06-06</strain>
    </source>
</reference>